<feature type="signal peptide" evidence="1">
    <location>
        <begin position="1"/>
        <end position="21"/>
    </location>
</feature>
<organism evidence="3 4">
    <name type="scientific">Marinobacter koreensis</name>
    <dbReference type="NCBI Taxonomy" id="335974"/>
    <lineage>
        <taxon>Bacteria</taxon>
        <taxon>Pseudomonadati</taxon>
        <taxon>Pseudomonadota</taxon>
        <taxon>Gammaproteobacteria</taxon>
        <taxon>Pseudomonadales</taxon>
        <taxon>Marinobacteraceae</taxon>
        <taxon>Marinobacter</taxon>
    </lineage>
</organism>
<evidence type="ECO:0000259" key="2">
    <source>
        <dbReference type="Pfam" id="PF07589"/>
    </source>
</evidence>
<feature type="domain" description="Ice-binding protein C-terminal" evidence="2">
    <location>
        <begin position="230"/>
        <end position="253"/>
    </location>
</feature>
<accession>A0ABW0RH57</accession>
<reference evidence="4" key="1">
    <citation type="journal article" date="2019" name="Int. J. Syst. Evol. Microbiol.">
        <title>The Global Catalogue of Microorganisms (GCM) 10K type strain sequencing project: providing services to taxonomists for standard genome sequencing and annotation.</title>
        <authorList>
            <consortium name="The Broad Institute Genomics Platform"/>
            <consortium name="The Broad Institute Genome Sequencing Center for Infectious Disease"/>
            <person name="Wu L."/>
            <person name="Ma J."/>
        </authorList>
    </citation>
    <scope>NUCLEOTIDE SEQUENCE [LARGE SCALE GENOMIC DNA]</scope>
    <source>
        <strain evidence="4">CGMCC 4.1799</strain>
    </source>
</reference>
<dbReference type="NCBIfam" id="TIGR02595">
    <property type="entry name" value="PEP_CTERM"/>
    <property type="match status" value="1"/>
</dbReference>
<sequence>MKLTKTLLALSLGAFAATAGANTTVSTNSLQNGLDALTEGGAFYDVNNDQYNPDEVWQITSSGASVNRLIFEFAGFEASAQFGIYDLNDTNNRLMIFDGSACGTADTTCTPQGNLELLVDGAGYQFSTLSGGGSATFSSDSFGYYLSSGDGTFFSQSALNAGIADANHNNTTDHMIAFRGDDATRLDINGGTSYKTFNSGEFILAWEDLMFPNSDYDYSDFVVLVESVLPVPEPGTLALLGLGLAGLGAARRRQKA</sequence>
<name>A0ABW0RH57_9GAMM</name>
<feature type="chain" id="PRO_5046910994" evidence="1">
    <location>
        <begin position="22"/>
        <end position="256"/>
    </location>
</feature>
<keyword evidence="4" id="KW-1185">Reference proteome</keyword>
<protein>
    <submittedName>
        <fullName evidence="3">PEP-CTERM sorting domain-containing protein</fullName>
    </submittedName>
</protein>
<keyword evidence="1" id="KW-0732">Signal</keyword>
<dbReference type="InterPro" id="IPR013424">
    <property type="entry name" value="Ice-binding_C"/>
</dbReference>
<dbReference type="Pfam" id="PF07589">
    <property type="entry name" value="PEP-CTERM"/>
    <property type="match status" value="1"/>
</dbReference>
<comment type="caution">
    <text evidence="3">The sequence shown here is derived from an EMBL/GenBank/DDBJ whole genome shotgun (WGS) entry which is preliminary data.</text>
</comment>
<evidence type="ECO:0000313" key="3">
    <source>
        <dbReference type="EMBL" id="MFC5543991.1"/>
    </source>
</evidence>
<dbReference type="Proteomes" id="UP001596055">
    <property type="component" value="Unassembled WGS sequence"/>
</dbReference>
<dbReference type="RefSeq" id="WP_248158186.1">
    <property type="nucleotide sequence ID" value="NZ_JAKZAJ010000003.1"/>
</dbReference>
<dbReference type="EMBL" id="JBHSNL010000001">
    <property type="protein sequence ID" value="MFC5543991.1"/>
    <property type="molecule type" value="Genomic_DNA"/>
</dbReference>
<evidence type="ECO:0000313" key="4">
    <source>
        <dbReference type="Proteomes" id="UP001596055"/>
    </source>
</evidence>
<gene>
    <name evidence="3" type="ORF">ACFPQA_02905</name>
</gene>
<proteinExistence type="predicted"/>
<evidence type="ECO:0000256" key="1">
    <source>
        <dbReference type="SAM" id="SignalP"/>
    </source>
</evidence>